<dbReference type="CDD" id="cd13125">
    <property type="entry name" value="MATE_like_10"/>
    <property type="match status" value="1"/>
</dbReference>
<feature type="transmembrane region" description="Helical" evidence="6">
    <location>
        <begin position="258"/>
        <end position="278"/>
    </location>
</feature>
<feature type="transmembrane region" description="Helical" evidence="6">
    <location>
        <begin position="362"/>
        <end position="381"/>
    </location>
</feature>
<dbReference type="RefSeq" id="WP_168084950.1">
    <property type="nucleotide sequence ID" value="NZ_JAAVJI010000010.1"/>
</dbReference>
<feature type="transmembrane region" description="Helical" evidence="6">
    <location>
        <begin position="217"/>
        <end position="238"/>
    </location>
</feature>
<feature type="transmembrane region" description="Helical" evidence="6">
    <location>
        <begin position="46"/>
        <end position="67"/>
    </location>
</feature>
<feature type="transmembrane region" description="Helical" evidence="6">
    <location>
        <begin position="79"/>
        <end position="102"/>
    </location>
</feature>
<dbReference type="EMBL" id="JAAVJI010000010">
    <property type="protein sequence ID" value="NJP02364.1"/>
    <property type="molecule type" value="Genomic_DNA"/>
</dbReference>
<keyword evidence="4 6" id="KW-1133">Transmembrane helix</keyword>
<comment type="caution">
    <text evidence="7">The sequence shown here is derived from an EMBL/GenBank/DDBJ whole genome shotgun (WGS) entry which is preliminary data.</text>
</comment>
<keyword evidence="2" id="KW-1003">Cell membrane</keyword>
<keyword evidence="8" id="KW-1185">Reference proteome</keyword>
<evidence type="ECO:0000256" key="4">
    <source>
        <dbReference type="ARBA" id="ARBA00022989"/>
    </source>
</evidence>
<feature type="transmembrane region" description="Helical" evidence="6">
    <location>
        <begin position="118"/>
        <end position="139"/>
    </location>
</feature>
<evidence type="ECO:0000256" key="3">
    <source>
        <dbReference type="ARBA" id="ARBA00022692"/>
    </source>
</evidence>
<evidence type="ECO:0000256" key="5">
    <source>
        <dbReference type="ARBA" id="ARBA00023136"/>
    </source>
</evidence>
<keyword evidence="5 6" id="KW-0472">Membrane</keyword>
<dbReference type="PANTHER" id="PTHR30250:SF30">
    <property type="entry name" value="LIPID III FLIPPASE"/>
    <property type="match status" value="1"/>
</dbReference>
<dbReference type="InterPro" id="IPR050833">
    <property type="entry name" value="Poly_Biosynth_Transport"/>
</dbReference>
<keyword evidence="3 6" id="KW-0812">Transmembrane</keyword>
<evidence type="ECO:0000313" key="7">
    <source>
        <dbReference type="EMBL" id="NJP02364.1"/>
    </source>
</evidence>
<dbReference type="Pfam" id="PF01943">
    <property type="entry name" value="Polysacc_synt"/>
    <property type="match status" value="1"/>
</dbReference>
<evidence type="ECO:0000256" key="1">
    <source>
        <dbReference type="ARBA" id="ARBA00004651"/>
    </source>
</evidence>
<feature type="transmembrane region" description="Helical" evidence="6">
    <location>
        <begin position="12"/>
        <end position="40"/>
    </location>
</feature>
<organism evidence="7 8">
    <name type="scientific">Pseudomonas quercus</name>
    <dbReference type="NCBI Taxonomy" id="2722792"/>
    <lineage>
        <taxon>Bacteria</taxon>
        <taxon>Pseudomonadati</taxon>
        <taxon>Pseudomonadota</taxon>
        <taxon>Gammaproteobacteria</taxon>
        <taxon>Pseudomonadales</taxon>
        <taxon>Pseudomonadaceae</taxon>
        <taxon>Pseudomonas</taxon>
    </lineage>
</organism>
<feature type="transmembrane region" description="Helical" evidence="6">
    <location>
        <begin position="176"/>
        <end position="196"/>
    </location>
</feature>
<protein>
    <submittedName>
        <fullName evidence="7">O-antigen translocase</fullName>
    </submittedName>
</protein>
<dbReference type="Proteomes" id="UP000746535">
    <property type="component" value="Unassembled WGS sequence"/>
</dbReference>
<reference evidence="7 8" key="1">
    <citation type="submission" date="2020-03" db="EMBL/GenBank/DDBJ databases">
        <authorList>
            <person name="Wang L."/>
            <person name="He N."/>
            <person name="Li Y."/>
            <person name="Fang Y."/>
            <person name="Zhang F."/>
        </authorList>
    </citation>
    <scope>NUCLEOTIDE SEQUENCE [LARGE SCALE GENOMIC DNA]</scope>
    <source>
        <strain evidence="8">hsmgli-8</strain>
    </source>
</reference>
<dbReference type="PANTHER" id="PTHR30250">
    <property type="entry name" value="PST FAMILY PREDICTED COLANIC ACID TRANSPORTER"/>
    <property type="match status" value="1"/>
</dbReference>
<comment type="subcellular location">
    <subcellularLocation>
        <location evidence="1">Cell membrane</location>
        <topology evidence="1">Multi-pass membrane protein</topology>
    </subcellularLocation>
</comment>
<name>A0ABX0YJ54_9PSED</name>
<feature type="transmembrane region" description="Helical" evidence="6">
    <location>
        <begin position="387"/>
        <end position="409"/>
    </location>
</feature>
<proteinExistence type="predicted"/>
<accession>A0ABX0YJ54</accession>
<feature type="transmembrane region" description="Helical" evidence="6">
    <location>
        <begin position="299"/>
        <end position="322"/>
    </location>
</feature>
<dbReference type="InterPro" id="IPR044550">
    <property type="entry name" value="WzxE"/>
</dbReference>
<sequence length="425" mass="46809">MNLIKTSLLNGIAVAVKMVTLLGLNKILAIYIGPAGFAAIGQFQNALQMITTFTGGAITNGVVKYTAEYGDDENLQRGVWKVAGTLTVLGSLLTAVLLAIFSRELSGFFLHDESVYDIFLWLAGGVVFFSLNTLLLAILNGKKEILLYVGANIAGSLLSLLITVGLTMLYGLHGALISLVLYQSISFFVTATFCVRTQWFRLTFLFGSLEGSVIKKLSAFFFMALVAAVATPIVQTLIRRHLGADFGWEVAGYWDAITRLSGAYLLIVTTTLSVYYLPKLSELKTGKEIRSEILQGYKFILPVAMFAGLMMYLLRDFIILVLFTDAFSPMRMLFAGQVVGDSLKIVSWIIAYVMLSKAMVKEFVIAEVASCLCLYGLTVVFTDRWGIVAVTWAYAATYLVYGLMMYFLVYEKLHTLDQKLGSDVI</sequence>
<dbReference type="InterPro" id="IPR002797">
    <property type="entry name" value="Polysacc_synth"/>
</dbReference>
<evidence type="ECO:0000313" key="8">
    <source>
        <dbReference type="Proteomes" id="UP000746535"/>
    </source>
</evidence>
<evidence type="ECO:0000256" key="2">
    <source>
        <dbReference type="ARBA" id="ARBA00022475"/>
    </source>
</evidence>
<gene>
    <name evidence="7" type="ORF">HBH25_16065</name>
</gene>
<feature type="transmembrane region" description="Helical" evidence="6">
    <location>
        <begin position="146"/>
        <end position="170"/>
    </location>
</feature>
<feature type="transmembrane region" description="Helical" evidence="6">
    <location>
        <begin position="334"/>
        <end position="355"/>
    </location>
</feature>
<evidence type="ECO:0000256" key="6">
    <source>
        <dbReference type="SAM" id="Phobius"/>
    </source>
</evidence>